<dbReference type="AlphaFoldDB" id="A0A9Q0C9Y0"/>
<protein>
    <recommendedName>
        <fullName evidence="2">Fe2OG dioxygenase domain-containing protein</fullName>
    </recommendedName>
</protein>
<dbReference type="PROSITE" id="PS51471">
    <property type="entry name" value="FE2OG_OXY"/>
    <property type="match status" value="1"/>
</dbReference>
<dbReference type="InterPro" id="IPR027443">
    <property type="entry name" value="IPNS-like_sf"/>
</dbReference>
<evidence type="ECO:0000313" key="3">
    <source>
        <dbReference type="EMBL" id="KAJ1689932.1"/>
    </source>
</evidence>
<sequence length="317" mass="35906">MAIPKIDLSGLDSTNPLTEKWKSVRPQVMHALSSEGYFEAVFPPSPPLFGETVKELFALPLETKKRNYYGPEYPFHGYIGGLPGLDGFESLAIRDAPRPEAVKKFSEQLWPDGNSNFCDIIDPVAKHLYELEKIVRRMVLESLGVTKCYESQNESLWYLFRFSEYQPPSKEEKEKIDKKLGYYAHQDTNTLSIIKQIQTDGLELKTRDGDWIVITPSPDCFIVMAGSSLRAWTNGRVHAPLHQILVGGETTRYSSILFSVPSENELVKAPEELVDENNPSLFPPFDYNEFTRFCASEKGTKADDMLEAFCAEKSSKN</sequence>
<feature type="domain" description="Fe2OG dioxygenase" evidence="2">
    <location>
        <begin position="156"/>
        <end position="261"/>
    </location>
</feature>
<comment type="similarity">
    <text evidence="1">Belongs to the iron/ascorbate-dependent oxidoreductase family.</text>
</comment>
<proteinExistence type="inferred from homology"/>
<dbReference type="GO" id="GO:0016491">
    <property type="term" value="F:oxidoreductase activity"/>
    <property type="evidence" value="ECO:0007669"/>
    <property type="project" value="UniProtKB-KW"/>
</dbReference>
<dbReference type="Pfam" id="PF03171">
    <property type="entry name" value="2OG-FeII_Oxy"/>
    <property type="match status" value="1"/>
</dbReference>
<dbReference type="InterPro" id="IPR044861">
    <property type="entry name" value="IPNS-like_FE2OG_OXY"/>
</dbReference>
<dbReference type="EMBL" id="JAMQYH010000004">
    <property type="protein sequence ID" value="KAJ1689932.1"/>
    <property type="molecule type" value="Genomic_DNA"/>
</dbReference>
<evidence type="ECO:0000256" key="1">
    <source>
        <dbReference type="RuleBase" id="RU003682"/>
    </source>
</evidence>
<organism evidence="3 4">
    <name type="scientific">Rhynchospora breviuscula</name>
    <dbReference type="NCBI Taxonomy" id="2022672"/>
    <lineage>
        <taxon>Eukaryota</taxon>
        <taxon>Viridiplantae</taxon>
        <taxon>Streptophyta</taxon>
        <taxon>Embryophyta</taxon>
        <taxon>Tracheophyta</taxon>
        <taxon>Spermatophyta</taxon>
        <taxon>Magnoliopsida</taxon>
        <taxon>Liliopsida</taxon>
        <taxon>Poales</taxon>
        <taxon>Cyperaceae</taxon>
        <taxon>Cyperoideae</taxon>
        <taxon>Rhynchosporeae</taxon>
        <taxon>Rhynchospora</taxon>
    </lineage>
</organism>
<evidence type="ECO:0000313" key="4">
    <source>
        <dbReference type="Proteomes" id="UP001151287"/>
    </source>
</evidence>
<dbReference type="SUPFAM" id="SSF51197">
    <property type="entry name" value="Clavaminate synthase-like"/>
    <property type="match status" value="1"/>
</dbReference>
<gene>
    <name evidence="3" type="ORF">LUZ63_014087</name>
</gene>
<dbReference type="InterPro" id="IPR005123">
    <property type="entry name" value="Oxoglu/Fe-dep_dioxygenase_dom"/>
</dbReference>
<name>A0A9Q0C9Y0_9POAL</name>
<keyword evidence="1" id="KW-0408">Iron</keyword>
<comment type="caution">
    <text evidence="3">The sequence shown here is derived from an EMBL/GenBank/DDBJ whole genome shotgun (WGS) entry which is preliminary data.</text>
</comment>
<reference evidence="3" key="1">
    <citation type="journal article" date="2022" name="Cell">
        <title>Repeat-based holocentromeres influence genome architecture and karyotype evolution.</title>
        <authorList>
            <person name="Hofstatter P.G."/>
            <person name="Thangavel G."/>
            <person name="Lux T."/>
            <person name="Neumann P."/>
            <person name="Vondrak T."/>
            <person name="Novak P."/>
            <person name="Zhang M."/>
            <person name="Costa L."/>
            <person name="Castellani M."/>
            <person name="Scott A."/>
            <person name="Toegelov H."/>
            <person name="Fuchs J."/>
            <person name="Mata-Sucre Y."/>
            <person name="Dias Y."/>
            <person name="Vanzela A.L.L."/>
            <person name="Huettel B."/>
            <person name="Almeida C.C.S."/>
            <person name="Simkova H."/>
            <person name="Souza G."/>
            <person name="Pedrosa-Harand A."/>
            <person name="Macas J."/>
            <person name="Mayer K.F.X."/>
            <person name="Houben A."/>
            <person name="Marques A."/>
        </authorList>
    </citation>
    <scope>NUCLEOTIDE SEQUENCE</scope>
    <source>
        <strain evidence="3">RhyBre1mFocal</strain>
    </source>
</reference>
<dbReference type="PANTHER" id="PTHR47990">
    <property type="entry name" value="2-OXOGLUTARATE (2OG) AND FE(II)-DEPENDENT OXYGENASE SUPERFAMILY PROTEIN-RELATED"/>
    <property type="match status" value="1"/>
</dbReference>
<dbReference type="Proteomes" id="UP001151287">
    <property type="component" value="Unassembled WGS sequence"/>
</dbReference>
<evidence type="ECO:0000259" key="2">
    <source>
        <dbReference type="PROSITE" id="PS51471"/>
    </source>
</evidence>
<keyword evidence="1" id="KW-0560">Oxidoreductase</keyword>
<keyword evidence="4" id="KW-1185">Reference proteome</keyword>
<dbReference type="GO" id="GO:0046872">
    <property type="term" value="F:metal ion binding"/>
    <property type="evidence" value="ECO:0007669"/>
    <property type="project" value="UniProtKB-KW"/>
</dbReference>
<dbReference type="OrthoDB" id="288590at2759"/>
<dbReference type="InterPro" id="IPR050231">
    <property type="entry name" value="Iron_ascorbate_oxido_reductase"/>
</dbReference>
<accession>A0A9Q0C9Y0</accession>
<keyword evidence="1" id="KW-0479">Metal-binding</keyword>
<dbReference type="Gene3D" id="2.60.120.330">
    <property type="entry name" value="B-lactam Antibiotic, Isopenicillin N Synthase, Chain"/>
    <property type="match status" value="1"/>
</dbReference>